<dbReference type="Gene3D" id="1.25.40.10">
    <property type="entry name" value="Tetratricopeptide repeat domain"/>
    <property type="match status" value="2"/>
</dbReference>
<dbReference type="NCBIfam" id="TIGR00756">
    <property type="entry name" value="PPR"/>
    <property type="match status" value="5"/>
</dbReference>
<dbReference type="FunFam" id="1.25.40.10:FF:000277">
    <property type="entry name" value="Pentatricopeptide repeat-containing protein, mitochondrial"/>
    <property type="match status" value="1"/>
</dbReference>
<dbReference type="EMBL" id="JADCNM010000013">
    <property type="protein sequence ID" value="KAG0456372.1"/>
    <property type="molecule type" value="Genomic_DNA"/>
</dbReference>
<feature type="repeat" description="PPR" evidence="2">
    <location>
        <begin position="279"/>
        <end position="313"/>
    </location>
</feature>
<name>A0A835PUK9_VANPL</name>
<evidence type="ECO:0000256" key="2">
    <source>
        <dbReference type="PROSITE-ProRule" id="PRU00708"/>
    </source>
</evidence>
<dbReference type="GO" id="GO:0016556">
    <property type="term" value="P:mRNA modification"/>
    <property type="evidence" value="ECO:0007669"/>
    <property type="project" value="UniProtKB-ARBA"/>
</dbReference>
<dbReference type="InterPro" id="IPR046848">
    <property type="entry name" value="E_motif"/>
</dbReference>
<dbReference type="InterPro" id="IPR002885">
    <property type="entry name" value="PPR_rpt"/>
</dbReference>
<dbReference type="AlphaFoldDB" id="A0A835PUK9"/>
<dbReference type="PROSITE" id="PS51375">
    <property type="entry name" value="PPR"/>
    <property type="match status" value="3"/>
</dbReference>
<feature type="repeat" description="PPR" evidence="2">
    <location>
        <begin position="112"/>
        <end position="146"/>
    </location>
</feature>
<comment type="caution">
    <text evidence="4">The sequence shown here is derived from an EMBL/GenBank/DDBJ whole genome shotgun (WGS) entry which is preliminary data.</text>
</comment>
<evidence type="ECO:0000313" key="5">
    <source>
        <dbReference type="Proteomes" id="UP000636800"/>
    </source>
</evidence>
<keyword evidence="5" id="KW-1185">Reference proteome</keyword>
<dbReference type="GO" id="GO:0003723">
    <property type="term" value="F:RNA binding"/>
    <property type="evidence" value="ECO:0007669"/>
    <property type="project" value="InterPro"/>
</dbReference>
<evidence type="ECO:0000313" key="6">
    <source>
        <dbReference type="Proteomes" id="UP000639772"/>
    </source>
</evidence>
<dbReference type="EMBL" id="JADCNL010000013">
    <property type="protein sequence ID" value="KAG0455201.1"/>
    <property type="molecule type" value="Genomic_DNA"/>
</dbReference>
<reference evidence="5 6" key="1">
    <citation type="journal article" date="2020" name="Nat. Food">
        <title>A phased Vanilla planifolia genome enables genetic improvement of flavour and production.</title>
        <authorList>
            <person name="Hasing T."/>
            <person name="Tang H."/>
            <person name="Brym M."/>
            <person name="Khazi F."/>
            <person name="Huang T."/>
            <person name="Chambers A.H."/>
        </authorList>
    </citation>
    <scope>NUCLEOTIDE SEQUENCE [LARGE SCALE GENOMIC DNA]</scope>
    <source>
        <tissue evidence="4">Leaf</tissue>
    </source>
</reference>
<evidence type="ECO:0000313" key="3">
    <source>
        <dbReference type="EMBL" id="KAG0455201.1"/>
    </source>
</evidence>
<dbReference type="Proteomes" id="UP000639772">
    <property type="component" value="Chromosome 13"/>
</dbReference>
<proteinExistence type="predicted"/>
<feature type="repeat" description="PPR" evidence="2">
    <location>
        <begin position="244"/>
        <end position="278"/>
    </location>
</feature>
<keyword evidence="1" id="KW-0677">Repeat</keyword>
<evidence type="ECO:0000313" key="4">
    <source>
        <dbReference type="EMBL" id="KAG0456372.1"/>
    </source>
</evidence>
<dbReference type="InterPro" id="IPR046960">
    <property type="entry name" value="PPR_At4g14850-like_plant"/>
</dbReference>
<sequence>MSTSVIVPTFHYNSRIRSHVDAGRDDQALLLFHRMLAVDGVSPDQFTFPTVLKACSRLPTDSEGKQIHSLVLKSRFAPADDTFILSSLVHFYARRGLLRDARLVFDRIPHKSVVSWNAMLDGYARFGYLEHALQLFDEMPDRSIYSWNALIGGFVRNDRGWEALKIFIELRTSGMKPDVSTIVSFVSAVADLGLLALGRLAHAYVIRSFFSLDGALGVALIDMYSRCGSIAAAYNVFLAIESKNIKHWTAMVSASAAHGLTDAALRVFDEMIKSRCKPNFVTFVAVLSACSHGGLLCKGFEYFDLMVSFGIEPRVEHYGCLIDMLGRAGFVAEALKLVGRMPVEPGPVVWSSLLSACRNQGEASLAEVVAKNMIESDPNNGSPYVLLSHVYGKLGRWDDFRIAKKVMMEKKLTKVAGTSWIEIDGYIHKFVSGDRFHLKTKEIYAVLDALSSF</sequence>
<organism evidence="4 6">
    <name type="scientific">Vanilla planifolia</name>
    <name type="common">Vanilla</name>
    <dbReference type="NCBI Taxonomy" id="51239"/>
    <lineage>
        <taxon>Eukaryota</taxon>
        <taxon>Viridiplantae</taxon>
        <taxon>Streptophyta</taxon>
        <taxon>Embryophyta</taxon>
        <taxon>Tracheophyta</taxon>
        <taxon>Spermatophyta</taxon>
        <taxon>Magnoliopsida</taxon>
        <taxon>Liliopsida</taxon>
        <taxon>Asparagales</taxon>
        <taxon>Orchidaceae</taxon>
        <taxon>Vanilloideae</taxon>
        <taxon>Vanilleae</taxon>
        <taxon>Vanilla</taxon>
    </lineage>
</organism>
<accession>A0A835PUK9</accession>
<dbReference type="GO" id="GO:0005737">
    <property type="term" value="C:cytoplasm"/>
    <property type="evidence" value="ECO:0007669"/>
    <property type="project" value="UniProtKB-ARBA"/>
</dbReference>
<dbReference type="Pfam" id="PF01535">
    <property type="entry name" value="PPR"/>
    <property type="match status" value="5"/>
</dbReference>
<dbReference type="OrthoDB" id="597215at2759"/>
<evidence type="ECO:0000256" key="1">
    <source>
        <dbReference type="ARBA" id="ARBA00022737"/>
    </source>
</evidence>
<gene>
    <name evidence="4" type="ORF">HPP92_024160</name>
    <name evidence="3" type="ORF">HPP92_024493</name>
</gene>
<dbReference type="Pfam" id="PF13041">
    <property type="entry name" value="PPR_2"/>
    <property type="match status" value="1"/>
</dbReference>
<protein>
    <recommendedName>
        <fullName evidence="7">Pentatricopeptide repeat-containing protein</fullName>
    </recommendedName>
</protein>
<dbReference type="PANTHER" id="PTHR47926">
    <property type="entry name" value="PENTATRICOPEPTIDE REPEAT-CONTAINING PROTEIN"/>
    <property type="match status" value="1"/>
</dbReference>
<dbReference type="InterPro" id="IPR011990">
    <property type="entry name" value="TPR-like_helical_dom_sf"/>
</dbReference>
<dbReference type="Proteomes" id="UP000636800">
    <property type="component" value="Chromosome 13"/>
</dbReference>
<dbReference type="PANTHER" id="PTHR47926:SF436">
    <property type="entry name" value="PENTATRICOPEPTIDE REPEAT-CONTAINING PROTEIN ELI1, CHLOROPLASTIC-LIKE ISOFORM X2"/>
    <property type="match status" value="1"/>
</dbReference>
<dbReference type="Pfam" id="PF20431">
    <property type="entry name" value="E_motif"/>
    <property type="match status" value="1"/>
</dbReference>
<evidence type="ECO:0008006" key="7">
    <source>
        <dbReference type="Google" id="ProtNLM"/>
    </source>
</evidence>